<keyword evidence="1" id="KW-0472">Membrane</keyword>
<accession>A0A919T7G8</accession>
<dbReference type="AlphaFoldDB" id="A0A919T7G8"/>
<organism evidence="2 3">
    <name type="scientific">Paractinoplanes toevensis</name>
    <dbReference type="NCBI Taxonomy" id="571911"/>
    <lineage>
        <taxon>Bacteria</taxon>
        <taxon>Bacillati</taxon>
        <taxon>Actinomycetota</taxon>
        <taxon>Actinomycetes</taxon>
        <taxon>Micromonosporales</taxon>
        <taxon>Micromonosporaceae</taxon>
        <taxon>Paractinoplanes</taxon>
    </lineage>
</organism>
<protein>
    <submittedName>
        <fullName evidence="2">Uncharacterized protein</fullName>
    </submittedName>
</protein>
<comment type="caution">
    <text evidence="2">The sequence shown here is derived from an EMBL/GenBank/DDBJ whole genome shotgun (WGS) entry which is preliminary data.</text>
</comment>
<keyword evidence="1" id="KW-0812">Transmembrane</keyword>
<keyword evidence="3" id="KW-1185">Reference proteome</keyword>
<evidence type="ECO:0000313" key="2">
    <source>
        <dbReference type="EMBL" id="GIM90804.1"/>
    </source>
</evidence>
<dbReference type="EMBL" id="BOQN01000038">
    <property type="protein sequence ID" value="GIM90804.1"/>
    <property type="molecule type" value="Genomic_DNA"/>
</dbReference>
<keyword evidence="1" id="KW-1133">Transmembrane helix</keyword>
<feature type="transmembrane region" description="Helical" evidence="1">
    <location>
        <begin position="38"/>
        <end position="57"/>
    </location>
</feature>
<dbReference type="Proteomes" id="UP000677082">
    <property type="component" value="Unassembled WGS sequence"/>
</dbReference>
<feature type="transmembrane region" description="Helical" evidence="1">
    <location>
        <begin position="69"/>
        <end position="89"/>
    </location>
</feature>
<feature type="transmembrane region" description="Helical" evidence="1">
    <location>
        <begin position="95"/>
        <end position="116"/>
    </location>
</feature>
<reference evidence="2 3" key="1">
    <citation type="submission" date="2021-03" db="EMBL/GenBank/DDBJ databases">
        <title>Whole genome shotgun sequence of Actinoplanes toevensis NBRC 105298.</title>
        <authorList>
            <person name="Komaki H."/>
            <person name="Tamura T."/>
        </authorList>
    </citation>
    <scope>NUCLEOTIDE SEQUENCE [LARGE SCALE GENOMIC DNA]</scope>
    <source>
        <strain evidence="2 3">NBRC 105298</strain>
    </source>
</reference>
<evidence type="ECO:0000256" key="1">
    <source>
        <dbReference type="SAM" id="Phobius"/>
    </source>
</evidence>
<proteinExistence type="predicted"/>
<sequence>MEIGASLLATVGVLIVGRVAYGVAVNLGQDQWSSGARAVFLVLNSFVLVFGLFVLLLGDQVRRGRTWAWITGLVMLPFTILFGVVLLLITALSGAVPWAGAGVVLVAVAALITLSAPRATRAYFTRGPAHPAPPVGQAAWTGGRS</sequence>
<name>A0A919T7G8_9ACTN</name>
<evidence type="ECO:0000313" key="3">
    <source>
        <dbReference type="Proteomes" id="UP000677082"/>
    </source>
</evidence>
<gene>
    <name evidence="2" type="ORF">Ato02nite_025970</name>
</gene>